<evidence type="ECO:0000313" key="14">
    <source>
        <dbReference type="Proteomes" id="UP000306628"/>
    </source>
</evidence>
<keyword evidence="7" id="KW-0067">ATP-binding</keyword>
<keyword evidence="9" id="KW-0472">Membrane</keyword>
<dbReference type="InterPro" id="IPR055558">
    <property type="entry name" value="DUF7134"/>
</dbReference>
<keyword evidence="9" id="KW-1133">Transmembrane helix</keyword>
<organism evidence="13 14">
    <name type="scientific">Nonomuraea zeae</name>
    <dbReference type="NCBI Taxonomy" id="1642303"/>
    <lineage>
        <taxon>Bacteria</taxon>
        <taxon>Bacillati</taxon>
        <taxon>Actinomycetota</taxon>
        <taxon>Actinomycetes</taxon>
        <taxon>Streptosporangiales</taxon>
        <taxon>Streptosporangiaceae</taxon>
        <taxon>Nonomuraea</taxon>
    </lineage>
</organism>
<dbReference type="Proteomes" id="UP000306628">
    <property type="component" value="Unassembled WGS sequence"/>
</dbReference>
<dbReference type="AlphaFoldDB" id="A0A5S4GMF3"/>
<proteinExistence type="predicted"/>
<feature type="domain" description="DUF7134" evidence="12">
    <location>
        <begin position="9"/>
        <end position="146"/>
    </location>
</feature>
<keyword evidence="3" id="KW-0597">Phosphoprotein</keyword>
<dbReference type="CDD" id="cd16917">
    <property type="entry name" value="HATPase_UhpB-NarQ-NarX-like"/>
    <property type="match status" value="1"/>
</dbReference>
<sequence length="384" mass="41202">MPARLVVLARRHAQLVDVVVALGLTVASWILPLIEPQPPDRLPDALGLGFSALVNLPLIWRRRMPVTVLLVSCAAAMAYHELGYHYGQNNMGPLLALYSVVVHRSPWAALPGGALVLIEWTHANSWLPAAFWSALINATFVVGWMLIFASGMRLLAKRNQQLADLTERLRIEQEATAARAVVEERVRIAREVHDVVAHHVSAMVIQADGAAAALLDADLHEVDGAIGAIGRAGRAALAELRLVVGMLREAPTAPQPGIEAIGPLVERTPLQARLRIDGPARQVTPALGLAAYRIVQEALTNTIKHAGKGATAEVTLRYATDGLHIRIRDDGAGRAAVRTRTSPPETAGHGLVNISERAAMFGGTSHAAPLERSGFQVDAILPWT</sequence>
<evidence type="ECO:0000259" key="11">
    <source>
        <dbReference type="Pfam" id="PF07730"/>
    </source>
</evidence>
<evidence type="ECO:0000313" key="13">
    <source>
        <dbReference type="EMBL" id="TMR27520.1"/>
    </source>
</evidence>
<evidence type="ECO:0000259" key="12">
    <source>
        <dbReference type="Pfam" id="PF23539"/>
    </source>
</evidence>
<dbReference type="RefSeq" id="WP_138694834.1">
    <property type="nucleotide sequence ID" value="NZ_JBHSAZ010000120.1"/>
</dbReference>
<dbReference type="GO" id="GO:0005524">
    <property type="term" value="F:ATP binding"/>
    <property type="evidence" value="ECO:0007669"/>
    <property type="project" value="UniProtKB-KW"/>
</dbReference>
<evidence type="ECO:0000256" key="1">
    <source>
        <dbReference type="ARBA" id="ARBA00000085"/>
    </source>
</evidence>
<dbReference type="GO" id="GO:0046983">
    <property type="term" value="F:protein dimerization activity"/>
    <property type="evidence" value="ECO:0007669"/>
    <property type="project" value="InterPro"/>
</dbReference>
<dbReference type="Pfam" id="PF23539">
    <property type="entry name" value="DUF7134"/>
    <property type="match status" value="1"/>
</dbReference>
<dbReference type="PANTHER" id="PTHR24421">
    <property type="entry name" value="NITRATE/NITRITE SENSOR PROTEIN NARX-RELATED"/>
    <property type="match status" value="1"/>
</dbReference>
<dbReference type="InterPro" id="IPR050482">
    <property type="entry name" value="Sensor_HK_TwoCompSys"/>
</dbReference>
<evidence type="ECO:0000256" key="3">
    <source>
        <dbReference type="ARBA" id="ARBA00022553"/>
    </source>
</evidence>
<gene>
    <name evidence="13" type="ORF">ETD85_38930</name>
</gene>
<dbReference type="Gene3D" id="3.30.565.10">
    <property type="entry name" value="Histidine kinase-like ATPase, C-terminal domain"/>
    <property type="match status" value="1"/>
</dbReference>
<dbReference type="InterPro" id="IPR036890">
    <property type="entry name" value="HATPase_C_sf"/>
</dbReference>
<dbReference type="SUPFAM" id="SSF55874">
    <property type="entry name" value="ATPase domain of HSP90 chaperone/DNA topoisomerase II/histidine kinase"/>
    <property type="match status" value="1"/>
</dbReference>
<keyword evidence="9" id="KW-0812">Transmembrane</keyword>
<dbReference type="EC" id="2.7.13.3" evidence="2"/>
<dbReference type="InterPro" id="IPR011712">
    <property type="entry name" value="Sig_transdc_His_kin_sub3_dim/P"/>
</dbReference>
<evidence type="ECO:0000256" key="7">
    <source>
        <dbReference type="ARBA" id="ARBA00022840"/>
    </source>
</evidence>
<feature type="domain" description="Signal transduction histidine kinase subgroup 3 dimerisation and phosphoacceptor" evidence="11">
    <location>
        <begin position="184"/>
        <end position="250"/>
    </location>
</feature>
<dbReference type="InterPro" id="IPR003594">
    <property type="entry name" value="HATPase_dom"/>
</dbReference>
<feature type="transmembrane region" description="Helical" evidence="9">
    <location>
        <begin position="130"/>
        <end position="149"/>
    </location>
</feature>
<keyword evidence="14" id="KW-1185">Reference proteome</keyword>
<dbReference type="Pfam" id="PF07730">
    <property type="entry name" value="HisKA_3"/>
    <property type="match status" value="1"/>
</dbReference>
<feature type="transmembrane region" description="Helical" evidence="9">
    <location>
        <begin position="64"/>
        <end position="82"/>
    </location>
</feature>
<keyword evidence="4" id="KW-0808">Transferase</keyword>
<feature type="transmembrane region" description="Helical" evidence="9">
    <location>
        <begin position="12"/>
        <end position="34"/>
    </location>
</feature>
<name>A0A5S4GMF3_9ACTN</name>
<dbReference type="Pfam" id="PF02518">
    <property type="entry name" value="HATPase_c"/>
    <property type="match status" value="1"/>
</dbReference>
<protein>
    <recommendedName>
        <fullName evidence="2">histidine kinase</fullName>
        <ecNumber evidence="2">2.7.13.3</ecNumber>
    </recommendedName>
</protein>
<evidence type="ECO:0000256" key="9">
    <source>
        <dbReference type="SAM" id="Phobius"/>
    </source>
</evidence>
<evidence type="ECO:0000256" key="5">
    <source>
        <dbReference type="ARBA" id="ARBA00022741"/>
    </source>
</evidence>
<evidence type="ECO:0000256" key="6">
    <source>
        <dbReference type="ARBA" id="ARBA00022777"/>
    </source>
</evidence>
<dbReference type="Gene3D" id="1.20.5.1930">
    <property type="match status" value="1"/>
</dbReference>
<accession>A0A5S4GMF3</accession>
<keyword evidence="5" id="KW-0547">Nucleotide-binding</keyword>
<comment type="caution">
    <text evidence="13">The sequence shown here is derived from an EMBL/GenBank/DDBJ whole genome shotgun (WGS) entry which is preliminary data.</text>
</comment>
<dbReference type="PANTHER" id="PTHR24421:SF10">
    <property type="entry name" value="NITRATE_NITRITE SENSOR PROTEIN NARQ"/>
    <property type="match status" value="1"/>
</dbReference>
<dbReference type="GO" id="GO:0016020">
    <property type="term" value="C:membrane"/>
    <property type="evidence" value="ECO:0007669"/>
    <property type="project" value="InterPro"/>
</dbReference>
<keyword evidence="6" id="KW-0418">Kinase</keyword>
<evidence type="ECO:0000256" key="2">
    <source>
        <dbReference type="ARBA" id="ARBA00012438"/>
    </source>
</evidence>
<feature type="domain" description="Histidine kinase/HSP90-like ATPase" evidence="10">
    <location>
        <begin position="291"/>
        <end position="382"/>
    </location>
</feature>
<dbReference type="GO" id="GO:0000155">
    <property type="term" value="F:phosphorelay sensor kinase activity"/>
    <property type="evidence" value="ECO:0007669"/>
    <property type="project" value="InterPro"/>
</dbReference>
<reference evidence="13 14" key="1">
    <citation type="submission" date="2019-05" db="EMBL/GenBank/DDBJ databases">
        <title>Draft genome sequence of Nonomuraea zeae DSM 100528.</title>
        <authorList>
            <person name="Saricaoglu S."/>
            <person name="Isik K."/>
        </authorList>
    </citation>
    <scope>NUCLEOTIDE SEQUENCE [LARGE SCALE GENOMIC DNA]</scope>
    <source>
        <strain evidence="13 14">DSM 100528</strain>
    </source>
</reference>
<evidence type="ECO:0000256" key="8">
    <source>
        <dbReference type="ARBA" id="ARBA00023012"/>
    </source>
</evidence>
<keyword evidence="8" id="KW-0902">Two-component regulatory system</keyword>
<evidence type="ECO:0000259" key="10">
    <source>
        <dbReference type="Pfam" id="PF02518"/>
    </source>
</evidence>
<comment type="catalytic activity">
    <reaction evidence="1">
        <text>ATP + protein L-histidine = ADP + protein N-phospho-L-histidine.</text>
        <dbReference type="EC" id="2.7.13.3"/>
    </reaction>
</comment>
<dbReference type="OrthoDB" id="227596at2"/>
<evidence type="ECO:0000256" key="4">
    <source>
        <dbReference type="ARBA" id="ARBA00022679"/>
    </source>
</evidence>
<dbReference type="EMBL" id="VCKX01000166">
    <property type="protein sequence ID" value="TMR27520.1"/>
    <property type="molecule type" value="Genomic_DNA"/>
</dbReference>